<dbReference type="OrthoDB" id="419598at2759"/>
<dbReference type="AlphaFoldDB" id="A0A9P8Y7I7"/>
<dbReference type="InterPro" id="IPR036291">
    <property type="entry name" value="NAD(P)-bd_dom_sf"/>
</dbReference>
<dbReference type="CDD" id="cd05259">
    <property type="entry name" value="PCBER_SDR_a"/>
    <property type="match status" value="1"/>
</dbReference>
<keyword evidence="5" id="KW-1185">Reference proteome</keyword>
<evidence type="ECO:0000313" key="4">
    <source>
        <dbReference type="EMBL" id="KAH7032567.1"/>
    </source>
</evidence>
<dbReference type="Proteomes" id="UP000756346">
    <property type="component" value="Unassembled WGS sequence"/>
</dbReference>
<organism evidence="4 5">
    <name type="scientific">Microdochium trichocladiopsis</name>
    <dbReference type="NCBI Taxonomy" id="1682393"/>
    <lineage>
        <taxon>Eukaryota</taxon>
        <taxon>Fungi</taxon>
        <taxon>Dikarya</taxon>
        <taxon>Ascomycota</taxon>
        <taxon>Pezizomycotina</taxon>
        <taxon>Sordariomycetes</taxon>
        <taxon>Xylariomycetidae</taxon>
        <taxon>Xylariales</taxon>
        <taxon>Microdochiaceae</taxon>
        <taxon>Microdochium</taxon>
    </lineage>
</organism>
<dbReference type="GeneID" id="70186143"/>
<name>A0A9P8Y7I7_9PEZI</name>
<feature type="domain" description="NmrA-like" evidence="3">
    <location>
        <begin position="18"/>
        <end position="124"/>
    </location>
</feature>
<evidence type="ECO:0000313" key="5">
    <source>
        <dbReference type="Proteomes" id="UP000756346"/>
    </source>
</evidence>
<dbReference type="GO" id="GO:0016491">
    <property type="term" value="F:oxidoreductase activity"/>
    <property type="evidence" value="ECO:0007669"/>
    <property type="project" value="UniProtKB-KW"/>
</dbReference>
<evidence type="ECO:0000256" key="2">
    <source>
        <dbReference type="ARBA" id="ARBA00023002"/>
    </source>
</evidence>
<evidence type="ECO:0000256" key="1">
    <source>
        <dbReference type="ARBA" id="ARBA00022857"/>
    </source>
</evidence>
<keyword evidence="1" id="KW-0521">NADP</keyword>
<dbReference type="Pfam" id="PF05368">
    <property type="entry name" value="NmrA"/>
    <property type="match status" value="1"/>
</dbReference>
<dbReference type="SUPFAM" id="SSF51735">
    <property type="entry name" value="NAD(P)-binding Rossmann-fold domains"/>
    <property type="match status" value="1"/>
</dbReference>
<dbReference type="InterPro" id="IPR045312">
    <property type="entry name" value="PCBER-like"/>
</dbReference>
<dbReference type="RefSeq" id="XP_046013399.1">
    <property type="nucleotide sequence ID" value="XM_046156597.1"/>
</dbReference>
<dbReference type="Gene3D" id="3.40.50.720">
    <property type="entry name" value="NAD(P)-binding Rossmann-like Domain"/>
    <property type="match status" value="1"/>
</dbReference>
<evidence type="ECO:0000259" key="3">
    <source>
        <dbReference type="Pfam" id="PF05368"/>
    </source>
</evidence>
<dbReference type="PANTHER" id="PTHR47706">
    <property type="entry name" value="NMRA-LIKE FAMILY PROTEIN"/>
    <property type="match status" value="1"/>
</dbReference>
<gene>
    <name evidence="4" type="ORF">B0I36DRAFT_347759</name>
</gene>
<protein>
    <recommendedName>
        <fullName evidence="3">NmrA-like domain-containing protein</fullName>
    </recommendedName>
</protein>
<dbReference type="InterPro" id="IPR051609">
    <property type="entry name" value="NmrA/Isoflavone_reductase-like"/>
</dbReference>
<comment type="caution">
    <text evidence="4">The sequence shown here is derived from an EMBL/GenBank/DDBJ whole genome shotgun (WGS) entry which is preliminary data.</text>
</comment>
<dbReference type="PANTHER" id="PTHR47706:SF8">
    <property type="entry name" value="NMRA-LIKE DOMAIN-CONTAINING PROTEIN"/>
    <property type="match status" value="1"/>
</dbReference>
<proteinExistence type="predicted"/>
<keyword evidence="2" id="KW-0560">Oxidoreductase</keyword>
<dbReference type="InterPro" id="IPR008030">
    <property type="entry name" value="NmrA-like"/>
</dbReference>
<accession>A0A9P8Y7I7</accession>
<sequence>MARYAKDQPDGFTNAIESVAIVGAGGTVGSRIVSALVEGGKHTVTALSRKGSPNKIAPGVQIATIDYDDETSIVEALRGQQCLIITLAPAAPPNTHSKLVHAASKAGVPYIVPNNYGGDIDNVKMGQETMLGPVARANRAEIERLGMQWITIACGFWYDYSLAGSEWSFGFDFAKRAVTFYDDGSTYGTFSTLAQVGRAVAKVLSLKELPDDEGDKGPTLSSFLGKAVYVQSFRVNQREMLESVKRVTGTTDADWKVSHVDSKKRYEEGLAQVQSGDRSGFIKLLYARGFYPDDPADFSAKTQNELLGLPEESLDVGTRAALAIVQHLQSLAKRTAA</sequence>
<reference evidence="4" key="1">
    <citation type="journal article" date="2021" name="Nat. Commun.">
        <title>Genetic determinants of endophytism in the Arabidopsis root mycobiome.</title>
        <authorList>
            <person name="Mesny F."/>
            <person name="Miyauchi S."/>
            <person name="Thiergart T."/>
            <person name="Pickel B."/>
            <person name="Atanasova L."/>
            <person name="Karlsson M."/>
            <person name="Huettel B."/>
            <person name="Barry K.W."/>
            <person name="Haridas S."/>
            <person name="Chen C."/>
            <person name="Bauer D."/>
            <person name="Andreopoulos W."/>
            <person name="Pangilinan J."/>
            <person name="LaButti K."/>
            <person name="Riley R."/>
            <person name="Lipzen A."/>
            <person name="Clum A."/>
            <person name="Drula E."/>
            <person name="Henrissat B."/>
            <person name="Kohler A."/>
            <person name="Grigoriev I.V."/>
            <person name="Martin F.M."/>
            <person name="Hacquard S."/>
        </authorList>
    </citation>
    <scope>NUCLEOTIDE SEQUENCE</scope>
    <source>
        <strain evidence="4">MPI-CAGE-CH-0230</strain>
    </source>
</reference>
<dbReference type="EMBL" id="JAGTJQ010000004">
    <property type="protein sequence ID" value="KAH7032567.1"/>
    <property type="molecule type" value="Genomic_DNA"/>
</dbReference>